<dbReference type="GO" id="GO:0003677">
    <property type="term" value="F:DNA binding"/>
    <property type="evidence" value="ECO:0007669"/>
    <property type="project" value="InterPro"/>
</dbReference>
<dbReference type="KEGG" id="bmic:BmR1_04g08635"/>
<sequence length="233" mass="25879">MRVWRHWFDQMTPLISQNGIKYYAQRHLWSRRTLTEPDIVIASPSADNTITAAGIKAKNTGILTLFNRDSCLCIKLRIPGKSLDTENAPYKSGGVIFSSMKRVADGSRKYDQDSKISVFVPVERLGPLLDISNFSEIGDSGISLDGVEGSEIYIFSSEENPGGAIIRLTQIKQVDVIQPAIRKNKSTGEDVTITKVKKKREPMDLTFYCKHGDIALILSGIRGVIPHLLGWVS</sequence>
<evidence type="ECO:0000313" key="1">
    <source>
        <dbReference type="EMBL" id="CCF75904.1"/>
    </source>
</evidence>
<dbReference type="Gene3D" id="2.30.31.10">
    <property type="entry name" value="Transcriptional Coactivator Pc4, Chain A"/>
    <property type="match status" value="1"/>
</dbReference>
<dbReference type="AlphaFoldDB" id="I7I9Z6"/>
<reference evidence="1 2" key="2">
    <citation type="journal article" date="2013" name="PLoS ONE">
        <title>Whole genome mapping and re-organization of the nuclear and mitochondrial genomes of Babesia microti isolates.</title>
        <authorList>
            <person name="Cornillot E."/>
            <person name="Dassouli A."/>
            <person name="Garg A."/>
            <person name="Pachikara N."/>
            <person name="Randazzo S."/>
            <person name="Depoix D."/>
            <person name="Carcy B."/>
            <person name="Delbecq S."/>
            <person name="Frutos R."/>
            <person name="Silva J.C."/>
            <person name="Sutton R."/>
            <person name="Krause P.J."/>
            <person name="Mamoun C.B."/>
        </authorList>
    </citation>
    <scope>NUCLEOTIDE SEQUENCE [LARGE SCALE GENOMIC DNA]</scope>
    <source>
        <strain evidence="1 2">RI</strain>
    </source>
</reference>
<dbReference type="VEuPathDB" id="PiroplasmaDB:BmR1_04g08635"/>
<dbReference type="RefSeq" id="XP_012650312.1">
    <property type="nucleotide sequence ID" value="XM_012794858.1"/>
</dbReference>
<dbReference type="Proteomes" id="UP000002899">
    <property type="component" value="Chromosome IV"/>
</dbReference>
<reference evidence="1 2" key="1">
    <citation type="journal article" date="2012" name="Nucleic Acids Res.">
        <title>Sequencing of the smallest Apicomplexan genome from the human pathogen Babesia microti.</title>
        <authorList>
            <person name="Cornillot E."/>
            <person name="Hadj-Kaddour K."/>
            <person name="Dassouli A."/>
            <person name="Noel B."/>
            <person name="Ranwez V."/>
            <person name="Vacherie B."/>
            <person name="Augagneur Y."/>
            <person name="Bres V."/>
            <person name="Duclos A."/>
            <person name="Randazzo S."/>
            <person name="Carcy B."/>
            <person name="Debierre-Grockiego F."/>
            <person name="Delbecq S."/>
            <person name="Moubri-Menage K."/>
            <person name="Shams-Eldin H."/>
            <person name="Usmani-Brown S."/>
            <person name="Bringaud F."/>
            <person name="Wincker P."/>
            <person name="Vivares C.P."/>
            <person name="Schwarz R.T."/>
            <person name="Schetters T.P."/>
            <person name="Krause P.J."/>
            <person name="Gorenflot A."/>
            <person name="Berry V."/>
            <person name="Barbe V."/>
            <person name="Ben Mamoun C."/>
        </authorList>
    </citation>
    <scope>NUCLEOTIDE SEQUENCE [LARGE SCALE GENOMIC DNA]</scope>
    <source>
        <strain evidence="1 2">RI</strain>
    </source>
</reference>
<protein>
    <submittedName>
        <fullName evidence="1">Uncharacterized protein</fullName>
    </submittedName>
</protein>
<name>I7I9Z6_BABMR</name>
<reference evidence="1 2" key="3">
    <citation type="journal article" date="2016" name="Sci. Rep.">
        <title>Genome-wide diversity and gene expression profiling of Babesia microti isolates identify polymorphic genes that mediate host-pathogen interactions.</title>
        <authorList>
            <person name="Silva J.C."/>
            <person name="Cornillot E."/>
            <person name="McCracken C."/>
            <person name="Usmani-Brown S."/>
            <person name="Dwivedi A."/>
            <person name="Ifeonu O.O."/>
            <person name="Crabtree J."/>
            <person name="Gotia H.T."/>
            <person name="Virji A.Z."/>
            <person name="Reynes C."/>
            <person name="Colinge J."/>
            <person name="Kumar V."/>
            <person name="Lawres L."/>
            <person name="Pazzi J.E."/>
            <person name="Pablo J.V."/>
            <person name="Hung C."/>
            <person name="Brancato J."/>
            <person name="Kumari P."/>
            <person name="Orvis J."/>
            <person name="Tretina K."/>
            <person name="Chibucos M."/>
            <person name="Ott S."/>
            <person name="Sadzewicz L."/>
            <person name="Sengamalay N."/>
            <person name="Shetty A.C."/>
            <person name="Su Q."/>
            <person name="Tallon L."/>
            <person name="Fraser C.M."/>
            <person name="Frutos R."/>
            <person name="Molina D.M."/>
            <person name="Krause P.J."/>
            <person name="Ben Mamoun C."/>
        </authorList>
    </citation>
    <scope>NUCLEOTIDE SEQUENCE [LARGE SCALE GENOMIC DNA]</scope>
    <source>
        <strain evidence="1 2">RI</strain>
    </source>
</reference>
<evidence type="ECO:0000313" key="2">
    <source>
        <dbReference type="Proteomes" id="UP000002899"/>
    </source>
</evidence>
<dbReference type="GeneID" id="24426357"/>
<accession>I7I9Z6</accession>
<proteinExistence type="predicted"/>
<dbReference type="EMBL" id="LN871599">
    <property type="protein sequence ID" value="CCF75904.1"/>
    <property type="molecule type" value="Genomic_DNA"/>
</dbReference>
<gene>
    <name evidence="1" type="ORF">BmR1_04g08635</name>
</gene>
<dbReference type="GO" id="GO:0006355">
    <property type="term" value="P:regulation of DNA-templated transcription"/>
    <property type="evidence" value="ECO:0007669"/>
    <property type="project" value="InterPro"/>
</dbReference>
<keyword evidence="2" id="KW-1185">Reference proteome</keyword>
<dbReference type="SUPFAM" id="SSF54447">
    <property type="entry name" value="ssDNA-binding transcriptional regulator domain"/>
    <property type="match status" value="1"/>
</dbReference>
<dbReference type="InterPro" id="IPR009044">
    <property type="entry name" value="ssDNA-bd_transcriptional_reg"/>
</dbReference>
<organism evidence="1 2">
    <name type="scientific">Babesia microti (strain RI)</name>
    <dbReference type="NCBI Taxonomy" id="1133968"/>
    <lineage>
        <taxon>Eukaryota</taxon>
        <taxon>Sar</taxon>
        <taxon>Alveolata</taxon>
        <taxon>Apicomplexa</taxon>
        <taxon>Aconoidasida</taxon>
        <taxon>Piroplasmida</taxon>
        <taxon>Babesiidae</taxon>
        <taxon>Babesia</taxon>
    </lineage>
</organism>